<protein>
    <submittedName>
        <fullName evidence="4">Uncharacterized protein</fullName>
    </submittedName>
</protein>
<comment type="caution">
    <text evidence="4">The sequence shown here is derived from an EMBL/GenBank/DDBJ whole genome shotgun (WGS) entry which is preliminary data.</text>
</comment>
<keyword evidence="2" id="KW-0328">Glycosyltransferase</keyword>
<dbReference type="Gene3D" id="3.40.50.2000">
    <property type="entry name" value="Glycogen Phosphorylase B"/>
    <property type="match status" value="5"/>
</dbReference>
<evidence type="ECO:0000313" key="4">
    <source>
        <dbReference type="EMBL" id="KAJ9177568.1"/>
    </source>
</evidence>
<dbReference type="PANTHER" id="PTHR48047:SF83">
    <property type="entry name" value="CYANOHYDRIN BETA-GLUCOSYLTRANSFERASE-RELATED"/>
    <property type="match status" value="1"/>
</dbReference>
<keyword evidence="5" id="KW-1185">Reference proteome</keyword>
<keyword evidence="3" id="KW-0808">Transferase</keyword>
<evidence type="ECO:0000256" key="2">
    <source>
        <dbReference type="ARBA" id="ARBA00022676"/>
    </source>
</evidence>
<gene>
    <name evidence="4" type="ORF">P3X46_012775</name>
</gene>
<dbReference type="InterPro" id="IPR002213">
    <property type="entry name" value="UDP_glucos_trans"/>
</dbReference>
<accession>A0ABQ9MDY4</accession>
<dbReference type="SUPFAM" id="SSF53756">
    <property type="entry name" value="UDP-Glycosyltransferase/glycogen phosphorylase"/>
    <property type="match status" value="1"/>
</dbReference>
<name>A0ABQ9MDY4_HEVBR</name>
<dbReference type="PANTHER" id="PTHR48047">
    <property type="entry name" value="GLYCOSYLTRANSFERASE"/>
    <property type="match status" value="1"/>
</dbReference>
<comment type="similarity">
    <text evidence="1">Belongs to the UDP-glycosyltransferase family.</text>
</comment>
<organism evidence="4 5">
    <name type="scientific">Hevea brasiliensis</name>
    <name type="common">Para rubber tree</name>
    <name type="synonym">Siphonia brasiliensis</name>
    <dbReference type="NCBI Taxonomy" id="3981"/>
    <lineage>
        <taxon>Eukaryota</taxon>
        <taxon>Viridiplantae</taxon>
        <taxon>Streptophyta</taxon>
        <taxon>Embryophyta</taxon>
        <taxon>Tracheophyta</taxon>
        <taxon>Spermatophyta</taxon>
        <taxon>Magnoliopsida</taxon>
        <taxon>eudicotyledons</taxon>
        <taxon>Gunneridae</taxon>
        <taxon>Pentapetalae</taxon>
        <taxon>rosids</taxon>
        <taxon>fabids</taxon>
        <taxon>Malpighiales</taxon>
        <taxon>Euphorbiaceae</taxon>
        <taxon>Crotonoideae</taxon>
        <taxon>Micrandreae</taxon>
        <taxon>Hevea</taxon>
    </lineage>
</organism>
<dbReference type="CDD" id="cd03784">
    <property type="entry name" value="GT1_Gtf-like"/>
    <property type="match status" value="1"/>
</dbReference>
<dbReference type="Pfam" id="PF00201">
    <property type="entry name" value="UDPGT"/>
    <property type="match status" value="1"/>
</dbReference>
<dbReference type="Proteomes" id="UP001174677">
    <property type="component" value="Chromosome 7"/>
</dbReference>
<proteinExistence type="inferred from homology"/>
<evidence type="ECO:0000313" key="5">
    <source>
        <dbReference type="Proteomes" id="UP001174677"/>
    </source>
</evidence>
<reference evidence="4" key="1">
    <citation type="journal article" date="2023" name="Plant Biotechnol. J.">
        <title>Chromosome-level wild Hevea brasiliensis genome provides new tools for genomic-assisted breeding and valuable loci to elevate rubber yield.</title>
        <authorList>
            <person name="Cheng H."/>
            <person name="Song X."/>
            <person name="Hu Y."/>
            <person name="Wu T."/>
            <person name="Yang Q."/>
            <person name="An Z."/>
            <person name="Feng S."/>
            <person name="Deng Z."/>
            <person name="Wu W."/>
            <person name="Zeng X."/>
            <person name="Tu M."/>
            <person name="Wang X."/>
            <person name="Huang H."/>
        </authorList>
    </citation>
    <scope>NUCLEOTIDE SEQUENCE</scope>
    <source>
        <strain evidence="4">MT/VB/25A 57/8</strain>
    </source>
</reference>
<dbReference type="EMBL" id="JARPOI010000007">
    <property type="protein sequence ID" value="KAJ9177568.1"/>
    <property type="molecule type" value="Genomic_DNA"/>
</dbReference>
<evidence type="ECO:0000256" key="3">
    <source>
        <dbReference type="ARBA" id="ARBA00022679"/>
    </source>
</evidence>
<sequence>MPFSGRGHINPGMNLCKLLASRKPDILITFVVTEEWLGCLSSEPKPNDPSFYEAVMTEMETPFEEVLDHLDPPVTAIIEMDNLKATFPFPVYHIGPAIPYLELEVNSSGDNHSTDYQKWLDSQPEGSVLYISLGSFLSVSETQMEEVVAGLQDSGVWYIWVARGEASRLKEIVVISHSPVGGFWTRCGCNSTLESVFSRVPMLTLPLFLDRDPNKKQIVEEWRVDERSREEWEKKIWRLYKIAELIQKFMELETDVYQLAITEGGSSVTNLDVFIRNILQGNCH</sequence>
<evidence type="ECO:0000256" key="1">
    <source>
        <dbReference type="ARBA" id="ARBA00009995"/>
    </source>
</evidence>